<feature type="transmembrane region" description="Helical" evidence="1">
    <location>
        <begin position="173"/>
        <end position="191"/>
    </location>
</feature>
<comment type="caution">
    <text evidence="3">The sequence shown here is derived from an EMBL/GenBank/DDBJ whole genome shotgun (WGS) entry which is preliminary data.</text>
</comment>
<keyword evidence="4" id="KW-1185">Reference proteome</keyword>
<keyword evidence="3" id="KW-0808">Transferase</keyword>
<feature type="transmembrane region" description="Helical" evidence="1">
    <location>
        <begin position="83"/>
        <end position="100"/>
    </location>
</feature>
<accession>A0ABT9FE76</accession>
<proteinExistence type="predicted"/>
<dbReference type="GO" id="GO:0016746">
    <property type="term" value="F:acyltransferase activity"/>
    <property type="evidence" value="ECO:0007669"/>
    <property type="project" value="UniProtKB-KW"/>
</dbReference>
<name>A0ABT9FE76_9GAMM</name>
<dbReference type="Proteomes" id="UP001177212">
    <property type="component" value="Unassembled WGS sequence"/>
</dbReference>
<feature type="transmembrane region" description="Helical" evidence="1">
    <location>
        <begin position="230"/>
        <end position="247"/>
    </location>
</feature>
<feature type="transmembrane region" description="Helical" evidence="1">
    <location>
        <begin position="253"/>
        <end position="271"/>
    </location>
</feature>
<dbReference type="EC" id="2.3.-.-" evidence="3"/>
<dbReference type="PANTHER" id="PTHR23028">
    <property type="entry name" value="ACETYLTRANSFERASE"/>
    <property type="match status" value="1"/>
</dbReference>
<sequence>MKYVYKSNNLDFLRLVLATAVVFLHLAFLAKTPLTESVSESLHWLSGSAVSTFFIVSGFLIYMSYDRKKTIINYFWGRLLRLYPAYILLIFFSSCLYLLVGDGSSVGSYTSEIKYFVANGIFLNFLAPTIDGVFSTHPEPFINGSLWTLKIEVMFYCMVPIFYMLLERKYSYLYMLAIYVLSFIYKDFILFHKDTIPMAETLASQLPGQMMYFIAGIFCFKYFDILKRQFSALLIASVILMWLNLYYLQPFVIAVFITLVFISLPNVLSFKKLGDISYGVYIFHFPIIQLFIANGFEFNTVSSYFVLFTTIFVVSTASWKLVEAPSLRLKNRFF</sequence>
<reference evidence="3" key="1">
    <citation type="submission" date="2023-07" db="EMBL/GenBank/DDBJ databases">
        <title>Genome content predicts the carbon catabolic preferences of heterotrophic bacteria.</title>
        <authorList>
            <person name="Gralka M."/>
        </authorList>
    </citation>
    <scope>NUCLEOTIDE SEQUENCE</scope>
    <source>
        <strain evidence="3">4G09</strain>
    </source>
</reference>
<feature type="transmembrane region" description="Helical" evidence="1">
    <location>
        <begin position="147"/>
        <end position="166"/>
    </location>
</feature>
<dbReference type="InterPro" id="IPR050879">
    <property type="entry name" value="Acyltransferase_3"/>
</dbReference>
<dbReference type="RefSeq" id="WP_305471934.1">
    <property type="nucleotide sequence ID" value="NZ_JAUYVT010000006.1"/>
</dbReference>
<dbReference type="Pfam" id="PF01757">
    <property type="entry name" value="Acyl_transf_3"/>
    <property type="match status" value="1"/>
</dbReference>
<keyword evidence="3" id="KW-0012">Acyltransferase</keyword>
<feature type="transmembrane region" description="Helical" evidence="1">
    <location>
        <begin position="12"/>
        <end position="30"/>
    </location>
</feature>
<feature type="transmembrane region" description="Helical" evidence="1">
    <location>
        <begin position="203"/>
        <end position="223"/>
    </location>
</feature>
<evidence type="ECO:0000313" key="3">
    <source>
        <dbReference type="EMBL" id="MDP2564786.1"/>
    </source>
</evidence>
<feature type="transmembrane region" description="Helical" evidence="1">
    <location>
        <begin position="302"/>
        <end position="322"/>
    </location>
</feature>
<keyword evidence="1" id="KW-1133">Transmembrane helix</keyword>
<evidence type="ECO:0000259" key="2">
    <source>
        <dbReference type="Pfam" id="PF01757"/>
    </source>
</evidence>
<evidence type="ECO:0000256" key="1">
    <source>
        <dbReference type="SAM" id="Phobius"/>
    </source>
</evidence>
<evidence type="ECO:0000313" key="4">
    <source>
        <dbReference type="Proteomes" id="UP001177212"/>
    </source>
</evidence>
<feature type="transmembrane region" description="Helical" evidence="1">
    <location>
        <begin position="42"/>
        <end position="62"/>
    </location>
</feature>
<protein>
    <submittedName>
        <fullName evidence="3">Acyltransferase</fullName>
        <ecNumber evidence="3">2.3.-.-</ecNumber>
    </submittedName>
</protein>
<feature type="transmembrane region" description="Helical" evidence="1">
    <location>
        <begin position="278"/>
        <end position="296"/>
    </location>
</feature>
<gene>
    <name evidence="3" type="ORF">Q8W34_09075</name>
</gene>
<dbReference type="InterPro" id="IPR002656">
    <property type="entry name" value="Acyl_transf_3_dom"/>
</dbReference>
<feature type="domain" description="Acyltransferase 3" evidence="2">
    <location>
        <begin position="9"/>
        <end position="317"/>
    </location>
</feature>
<organism evidence="3 4">
    <name type="scientific">Pseudoalteromonas marina</name>
    <dbReference type="NCBI Taxonomy" id="267375"/>
    <lineage>
        <taxon>Bacteria</taxon>
        <taxon>Pseudomonadati</taxon>
        <taxon>Pseudomonadota</taxon>
        <taxon>Gammaproteobacteria</taxon>
        <taxon>Alteromonadales</taxon>
        <taxon>Pseudoalteromonadaceae</taxon>
        <taxon>Pseudoalteromonas</taxon>
    </lineage>
</organism>
<dbReference type="EMBL" id="JAUYVT010000006">
    <property type="protein sequence ID" value="MDP2564786.1"/>
    <property type="molecule type" value="Genomic_DNA"/>
</dbReference>
<keyword evidence="1" id="KW-0472">Membrane</keyword>
<keyword evidence="1" id="KW-0812">Transmembrane</keyword>
<dbReference type="PANTHER" id="PTHR23028:SF53">
    <property type="entry name" value="ACYL_TRANSF_3 DOMAIN-CONTAINING PROTEIN"/>
    <property type="match status" value="1"/>
</dbReference>